<keyword evidence="7 10" id="KW-1133">Transmembrane helix</keyword>
<keyword evidence="9 10" id="KW-0472">Membrane</keyword>
<dbReference type="GO" id="GO:0140107">
    <property type="term" value="F:high-affinity potassium ion transmembrane transporter activity"/>
    <property type="evidence" value="ECO:0007669"/>
    <property type="project" value="TreeGrafter"/>
</dbReference>
<comment type="subcellular location">
    <subcellularLocation>
        <location evidence="1">Membrane</location>
        <topology evidence="1">Multi-pass membrane protein</topology>
    </subcellularLocation>
</comment>
<feature type="region of interest" description="Disordered" evidence="11">
    <location>
        <begin position="1187"/>
        <end position="1253"/>
    </location>
</feature>
<evidence type="ECO:0000256" key="7">
    <source>
        <dbReference type="ARBA" id="ARBA00022989"/>
    </source>
</evidence>
<dbReference type="PANTHER" id="PTHR31064:SF30">
    <property type="entry name" value="HIGH-AFFINITY POTASSIUM TRANSPORT PROTEIN-RELATED"/>
    <property type="match status" value="1"/>
</dbReference>
<accession>A0A7H9AZU2</accession>
<name>A0A7H9AZU2_ZYGMR</name>
<sequence>MISRTLSRVPTLASLNKRYEKTFGHKFRDAIATCGHYMKPLKKYVFPNFLAVHYFYIIMMTIITSILLYPVKNASYIDILFISTGCTTQGGLNTVNLNDLSLYQQIVLYIICILCTPIAIHGCLAFVRLYWFERYFDGIRDSSRRNFRMRRTKTILERELTSRTMSHNPQRHHRTLSASHNSSSPREDFQEKLFSGKMLFRDENEPGNSTNQESNPKEKIKTGVDSNGSSWSSSNTVKDNANGKHLQTSGALTFDEPIRKRKKPTREQFVGRRRSADISPEDMYRSITMLKDQHHETGEEDGPPLVIGAPTDGKRKGDAGFKAATLRGTLLSKDDALNEDDEDNRDNQDSENESGTQMEDNSNEGQNSRVRGTEQHRLHEDESSLTSSPRTDLNSNGLSDKESDSEEQNLDMEKPGPLIKFDISAQPKRSKSSTEGAYIENKKSKSMPKNAILTGLKRGKRLRQRIKRRLSGNFIDKLERGSTIHNDENNMEEYFADDDDSDDDSETQSIVRKNRPLNKALSFDQSDAPRLKASNNLRKTGSFDLRNAKDIEKLAQSPDFQTMIYDNWKRRHKKQALLKRRKSWNNKPDDSDYTPDLPADQGNSYNETYNNAMKSRKRNGSVTGVSSPNDIDSEGDENSQQAENQSGHSMSDHSAGDEEQGYFGLQFDPNFEATRNRPPLSRTMSSNYLSWQPTIGRNSTFVGLSKMQKEELGGVEYTSIKLLCKILLIYYFGFLIMAFVMLLPWISEMSNYKQIVRSDGVSPTWWGFFTSMSAFTDLGFTLTPDSMLSFNKAIFPLITIMWFIVIGNTGFPILLRSIIWIMFKFSPELSQRRENLGFLLDHPRRCFTLLFPSGATWWLLATLVFLNGTDLILFIILDFHSAVLRPLSRGFRVLDGLFQAISTRTAGFTVVDLSMLHPSVQVSYMLMMYVSVLPLAISIRRTNVYEEQSLGLYGDIDDKDDESDRTSADNGSSDNSEQPENAESEFDTPADSSSHTSKKPKKTLLNESFIGAHLRKQLSFDLWFLFLGLFIICICEGGKIQDTSKPNFNVFAVLFEIVSAYGTVGLSLGYPNTYTSFSGQFTTLSKLVIIAMLIRGRHRGLPYALDRAIILPSERLDNIDHIEELKLKRGVRGDAGGTTMDPVTAYFKNKSGIVGSALRKLRRTVSEPEEHLLHSYRAHNHNQQYNLSQTSQTGDDPLQESSTTQNGQYTEEAPMSSLNSAANFDNDSYDDDLEAHGEFVNQPPIALHHTRTT</sequence>
<evidence type="ECO:0000313" key="13">
    <source>
        <dbReference type="Proteomes" id="UP000509704"/>
    </source>
</evidence>
<feature type="compositionally biased region" description="Polar residues" evidence="11">
    <location>
        <begin position="1216"/>
        <end position="1226"/>
    </location>
</feature>
<evidence type="ECO:0000256" key="10">
    <source>
        <dbReference type="PIRNR" id="PIRNR002450"/>
    </source>
</evidence>
<evidence type="ECO:0000256" key="8">
    <source>
        <dbReference type="ARBA" id="ARBA00023065"/>
    </source>
</evidence>
<feature type="region of interest" description="Disordered" evidence="11">
    <location>
        <begin position="201"/>
        <end position="281"/>
    </location>
</feature>
<reference evidence="12 13" key="1">
    <citation type="submission" date="2020-07" db="EMBL/GenBank/DDBJ databases">
        <title>The yeast mating-type switching endonuclease HO is a domesticated member of an unorthodox homing genetic element family.</title>
        <authorList>
            <person name="Coughlan A.Y."/>
            <person name="Lombardi L."/>
            <person name="Braun-Galleani S."/>
            <person name="Martos A.R."/>
            <person name="Galeote V."/>
            <person name="Bigey F."/>
            <person name="Dequin S."/>
            <person name="Byrne K.P."/>
            <person name="Wolfe K.H."/>
        </authorList>
    </citation>
    <scope>NUCLEOTIDE SEQUENCE [LARGE SCALE GENOMIC DNA]</scope>
    <source>
        <strain evidence="12 13">NRRL Y-6702</strain>
    </source>
</reference>
<feature type="compositionally biased region" description="Low complexity" evidence="11">
    <location>
        <begin position="226"/>
        <end position="235"/>
    </location>
</feature>
<feature type="region of interest" description="Disordered" evidence="11">
    <location>
        <begin position="332"/>
        <end position="450"/>
    </location>
</feature>
<evidence type="ECO:0000256" key="4">
    <source>
        <dbReference type="ARBA" id="ARBA00022538"/>
    </source>
</evidence>
<feature type="region of interest" description="Disordered" evidence="11">
    <location>
        <begin position="294"/>
        <end position="319"/>
    </location>
</feature>
<dbReference type="GO" id="GO:1990573">
    <property type="term" value="P:potassium ion import across plasma membrane"/>
    <property type="evidence" value="ECO:0007669"/>
    <property type="project" value="TreeGrafter"/>
</dbReference>
<dbReference type="OrthoDB" id="9999863at2759"/>
<feature type="transmembrane region" description="Helical" evidence="10">
    <location>
        <begin position="727"/>
        <end position="745"/>
    </location>
</feature>
<feature type="transmembrane region" description="Helical" evidence="10">
    <location>
        <begin position="1022"/>
        <end position="1038"/>
    </location>
</feature>
<feature type="compositionally biased region" description="Polar residues" evidence="11">
    <location>
        <begin position="384"/>
        <end position="398"/>
    </location>
</feature>
<keyword evidence="8 10" id="KW-0406">Ion transport</keyword>
<dbReference type="EMBL" id="CP058606">
    <property type="protein sequence ID" value="QLG71746.1"/>
    <property type="molecule type" value="Genomic_DNA"/>
</dbReference>
<dbReference type="GO" id="GO:0030007">
    <property type="term" value="P:intracellular potassium ion homeostasis"/>
    <property type="evidence" value="ECO:0007669"/>
    <property type="project" value="UniProtKB-UniRule"/>
</dbReference>
<dbReference type="GO" id="GO:0005886">
    <property type="term" value="C:plasma membrane"/>
    <property type="evidence" value="ECO:0007669"/>
    <property type="project" value="InterPro"/>
</dbReference>
<feature type="compositionally biased region" description="Polar residues" evidence="11">
    <location>
        <begin position="601"/>
        <end position="613"/>
    </location>
</feature>
<dbReference type="KEGG" id="zmk:HG535_0C00950"/>
<feature type="transmembrane region" description="Helical" evidence="10">
    <location>
        <begin position="106"/>
        <end position="131"/>
    </location>
</feature>
<feature type="transmembrane region" description="Helical" evidence="10">
    <location>
        <begin position="1050"/>
        <end position="1070"/>
    </location>
</feature>
<feature type="region of interest" description="Disordered" evidence="11">
    <location>
        <begin position="955"/>
        <end position="999"/>
    </location>
</feature>
<feature type="compositionally biased region" description="Acidic residues" evidence="11">
    <location>
        <begin position="489"/>
        <end position="506"/>
    </location>
</feature>
<dbReference type="AlphaFoldDB" id="A0A7H9AZU2"/>
<gene>
    <name evidence="12" type="ORF">HG535_0C00950</name>
</gene>
<dbReference type="Proteomes" id="UP000509704">
    <property type="component" value="Chromosome 3"/>
</dbReference>
<dbReference type="PIRSF" id="PIRSF002450">
    <property type="entry name" value="K+_transpter_TRK"/>
    <property type="match status" value="1"/>
</dbReference>
<keyword evidence="6 10" id="KW-0630">Potassium</keyword>
<dbReference type="InterPro" id="IPR015958">
    <property type="entry name" value="Trk1_fungi"/>
</dbReference>
<comment type="similarity">
    <text evidence="2 10">Belongs to the TrkH potassium transport family.</text>
</comment>
<feature type="transmembrane region" description="Helical" evidence="10">
    <location>
        <begin position="45"/>
        <end position="69"/>
    </location>
</feature>
<dbReference type="PANTHER" id="PTHR31064">
    <property type="entry name" value="POTASSIUM TRANSPORT PROTEIN DDB_G0292412-RELATED"/>
    <property type="match status" value="1"/>
</dbReference>
<dbReference type="GeneID" id="59235442"/>
<dbReference type="InterPro" id="IPR051143">
    <property type="entry name" value="TrkH_K-transport"/>
</dbReference>
<keyword evidence="3 10" id="KW-0813">Transport</keyword>
<dbReference type="InterPro" id="IPR003445">
    <property type="entry name" value="Cat_transpt"/>
</dbReference>
<evidence type="ECO:0000256" key="9">
    <source>
        <dbReference type="ARBA" id="ARBA00023136"/>
    </source>
</evidence>
<feature type="compositionally biased region" description="Acidic residues" evidence="11">
    <location>
        <begin position="337"/>
        <end position="352"/>
    </location>
</feature>
<feature type="region of interest" description="Disordered" evidence="11">
    <location>
        <begin position="485"/>
        <end position="508"/>
    </location>
</feature>
<feature type="compositionally biased region" description="Basic and acidic residues" evidence="11">
    <location>
        <begin position="265"/>
        <end position="276"/>
    </location>
</feature>
<dbReference type="InterPro" id="IPR004773">
    <property type="entry name" value="K/Na_transp_Trk1/HKT1"/>
</dbReference>
<feature type="compositionally biased region" description="Polar residues" evidence="11">
    <location>
        <begin position="1187"/>
        <end position="1209"/>
    </location>
</feature>
<feature type="transmembrane region" description="Helical" evidence="10">
    <location>
        <begin position="765"/>
        <end position="782"/>
    </location>
</feature>
<feature type="region of interest" description="Disordered" evidence="11">
    <location>
        <begin position="579"/>
        <end position="659"/>
    </location>
</feature>
<dbReference type="NCBIfam" id="TIGR00934">
    <property type="entry name" value="2a38euk"/>
    <property type="match status" value="1"/>
</dbReference>
<feature type="compositionally biased region" description="Polar residues" evidence="11">
    <location>
        <begin position="354"/>
        <end position="370"/>
    </location>
</feature>
<keyword evidence="4 10" id="KW-0633">Potassium transport</keyword>
<evidence type="ECO:0000256" key="3">
    <source>
        <dbReference type="ARBA" id="ARBA00022448"/>
    </source>
</evidence>
<evidence type="ECO:0000256" key="2">
    <source>
        <dbReference type="ARBA" id="ARBA00009137"/>
    </source>
</evidence>
<organism evidence="12 13">
    <name type="scientific">Zygotorulaspora mrakii</name>
    <name type="common">Zygosaccharomyces mrakii</name>
    <dbReference type="NCBI Taxonomy" id="42260"/>
    <lineage>
        <taxon>Eukaryota</taxon>
        <taxon>Fungi</taxon>
        <taxon>Dikarya</taxon>
        <taxon>Ascomycota</taxon>
        <taxon>Saccharomycotina</taxon>
        <taxon>Saccharomycetes</taxon>
        <taxon>Saccharomycetales</taxon>
        <taxon>Saccharomycetaceae</taxon>
        <taxon>Zygotorulaspora</taxon>
    </lineage>
</organism>
<evidence type="ECO:0000256" key="5">
    <source>
        <dbReference type="ARBA" id="ARBA00022692"/>
    </source>
</evidence>
<dbReference type="Pfam" id="PF02386">
    <property type="entry name" value="TrkH"/>
    <property type="match status" value="1"/>
</dbReference>
<feature type="transmembrane region" description="Helical" evidence="10">
    <location>
        <begin position="857"/>
        <end position="879"/>
    </location>
</feature>
<protein>
    <recommendedName>
        <fullName evidence="10">Potassium transport protein</fullName>
    </recommendedName>
</protein>
<keyword evidence="5 10" id="KW-0812">Transmembrane</keyword>
<feature type="compositionally biased region" description="Polar residues" evidence="11">
    <location>
        <begin position="638"/>
        <end position="649"/>
    </location>
</feature>
<feature type="compositionally biased region" description="Basic and acidic residues" evidence="11">
    <location>
        <begin position="371"/>
        <end position="382"/>
    </location>
</feature>
<feature type="transmembrane region" description="Helical" evidence="10">
    <location>
        <begin position="922"/>
        <end position="939"/>
    </location>
</feature>
<feature type="compositionally biased region" description="Polar residues" evidence="11">
    <location>
        <begin position="620"/>
        <end position="630"/>
    </location>
</feature>
<keyword evidence="13" id="KW-1185">Reference proteome</keyword>
<feature type="region of interest" description="Disordered" evidence="11">
    <location>
        <begin position="160"/>
        <end position="188"/>
    </location>
</feature>
<evidence type="ECO:0000313" key="12">
    <source>
        <dbReference type="EMBL" id="QLG71746.1"/>
    </source>
</evidence>
<evidence type="ECO:0000256" key="11">
    <source>
        <dbReference type="SAM" id="MobiDB-lite"/>
    </source>
</evidence>
<evidence type="ECO:0000256" key="1">
    <source>
        <dbReference type="ARBA" id="ARBA00004141"/>
    </source>
</evidence>
<dbReference type="RefSeq" id="XP_037143474.1">
    <property type="nucleotide sequence ID" value="XM_037287579.1"/>
</dbReference>
<feature type="transmembrane region" description="Helical" evidence="10">
    <location>
        <begin position="794"/>
        <end position="823"/>
    </location>
</feature>
<feature type="compositionally biased region" description="Polar residues" evidence="11">
    <location>
        <begin position="968"/>
        <end position="979"/>
    </location>
</feature>
<proteinExistence type="inferred from homology"/>
<evidence type="ECO:0000256" key="6">
    <source>
        <dbReference type="ARBA" id="ARBA00022958"/>
    </source>
</evidence>